<evidence type="ECO:0000313" key="3">
    <source>
        <dbReference type="Proteomes" id="UP001596060"/>
    </source>
</evidence>
<keyword evidence="1" id="KW-0812">Transmembrane</keyword>
<organism evidence="2 3">
    <name type="scientific">Bosea massiliensis</name>
    <dbReference type="NCBI Taxonomy" id="151419"/>
    <lineage>
        <taxon>Bacteria</taxon>
        <taxon>Pseudomonadati</taxon>
        <taxon>Pseudomonadota</taxon>
        <taxon>Alphaproteobacteria</taxon>
        <taxon>Hyphomicrobiales</taxon>
        <taxon>Boseaceae</taxon>
        <taxon>Bosea</taxon>
    </lineage>
</organism>
<keyword evidence="1" id="KW-0472">Membrane</keyword>
<keyword evidence="1" id="KW-1133">Transmembrane helix</keyword>
<keyword evidence="3" id="KW-1185">Reference proteome</keyword>
<accession>A0ABW0P8Q0</accession>
<protein>
    <submittedName>
        <fullName evidence="2">Uncharacterized protein</fullName>
    </submittedName>
</protein>
<feature type="transmembrane region" description="Helical" evidence="1">
    <location>
        <begin position="59"/>
        <end position="79"/>
    </location>
</feature>
<reference evidence="3" key="1">
    <citation type="journal article" date="2019" name="Int. J. Syst. Evol. Microbiol.">
        <title>The Global Catalogue of Microorganisms (GCM) 10K type strain sequencing project: providing services to taxonomists for standard genome sequencing and annotation.</title>
        <authorList>
            <consortium name="The Broad Institute Genomics Platform"/>
            <consortium name="The Broad Institute Genome Sequencing Center for Infectious Disease"/>
            <person name="Wu L."/>
            <person name="Ma J."/>
        </authorList>
    </citation>
    <scope>NUCLEOTIDE SEQUENCE [LARGE SCALE GENOMIC DNA]</scope>
    <source>
        <strain evidence="3">CCUG 43117</strain>
    </source>
</reference>
<name>A0ABW0P8Q0_9HYPH</name>
<dbReference type="RefSeq" id="WP_066724356.1">
    <property type="nucleotide sequence ID" value="NZ_JBHSLU010000092.1"/>
</dbReference>
<gene>
    <name evidence="2" type="ORF">ACFPN9_24865</name>
</gene>
<feature type="transmembrane region" description="Helical" evidence="1">
    <location>
        <begin position="6"/>
        <end position="23"/>
    </location>
</feature>
<comment type="caution">
    <text evidence="2">The sequence shown here is derived from an EMBL/GenBank/DDBJ whole genome shotgun (WGS) entry which is preliminary data.</text>
</comment>
<evidence type="ECO:0000256" key="1">
    <source>
        <dbReference type="SAM" id="Phobius"/>
    </source>
</evidence>
<sequence length="82" mass="8973">MIVVLDGVIGLCALASSYVWWLASRQRLRRISRLEELDAADMNRLVTVLNRTQILNARAALLASATAALAALRIGLQAVRDI</sequence>
<evidence type="ECO:0000313" key="2">
    <source>
        <dbReference type="EMBL" id="MFC5508482.1"/>
    </source>
</evidence>
<proteinExistence type="predicted"/>
<dbReference type="EMBL" id="JBHSLU010000092">
    <property type="protein sequence ID" value="MFC5508482.1"/>
    <property type="molecule type" value="Genomic_DNA"/>
</dbReference>
<dbReference type="Proteomes" id="UP001596060">
    <property type="component" value="Unassembled WGS sequence"/>
</dbReference>